<dbReference type="EMBL" id="CP069027">
    <property type="protein sequence ID" value="QRC95420.1"/>
    <property type="molecule type" value="Genomic_DNA"/>
</dbReference>
<keyword evidence="2" id="KW-1185">Reference proteome</keyword>
<dbReference type="VEuPathDB" id="FungiDB:JI435_031090"/>
<organism evidence="1 2">
    <name type="scientific">Phaeosphaeria nodorum (strain SN15 / ATCC MYA-4574 / FGSC 10173)</name>
    <name type="common">Glume blotch fungus</name>
    <name type="synonym">Parastagonospora nodorum</name>
    <dbReference type="NCBI Taxonomy" id="321614"/>
    <lineage>
        <taxon>Eukaryota</taxon>
        <taxon>Fungi</taxon>
        <taxon>Dikarya</taxon>
        <taxon>Ascomycota</taxon>
        <taxon>Pezizomycotina</taxon>
        <taxon>Dothideomycetes</taxon>
        <taxon>Pleosporomycetidae</taxon>
        <taxon>Pleosporales</taxon>
        <taxon>Pleosporineae</taxon>
        <taxon>Phaeosphaeriaceae</taxon>
        <taxon>Parastagonospora</taxon>
    </lineage>
</organism>
<gene>
    <name evidence="1" type="ORF">JI435_031090</name>
</gene>
<proteinExistence type="predicted"/>
<dbReference type="Proteomes" id="UP000663193">
    <property type="component" value="Chromosome 5"/>
</dbReference>
<protein>
    <submittedName>
        <fullName evidence="1">Uncharacterized protein</fullName>
    </submittedName>
</protein>
<dbReference type="AlphaFoldDB" id="A0A7U2F2G4"/>
<evidence type="ECO:0000313" key="2">
    <source>
        <dbReference type="Proteomes" id="UP000663193"/>
    </source>
</evidence>
<accession>A0A7U2F2G4</accession>
<evidence type="ECO:0000313" key="1">
    <source>
        <dbReference type="EMBL" id="QRC95420.1"/>
    </source>
</evidence>
<feature type="non-terminal residue" evidence="1">
    <location>
        <position position="1"/>
    </location>
</feature>
<sequence length="96" mass="11046">DRLSVAVDRHGTMYQHRMGTTIHKTSRTARNASTKYQNIVLRPIVVRISSRGSNGVWCRPHKSRLTRQSRPIGIAPTFSRFHRDPRRSAVLVLPWS</sequence>
<name>A0A7U2F2G4_PHANO</name>
<reference evidence="2" key="1">
    <citation type="journal article" date="2021" name="BMC Genomics">
        <title>Chromosome-level genome assembly and manually-curated proteome of model necrotroph Parastagonospora nodorum Sn15 reveals a genome-wide trove of candidate effector homologs, and redundancy of virulence-related functions within an accessory chromosome.</title>
        <authorList>
            <person name="Bertazzoni S."/>
            <person name="Jones D.A.B."/>
            <person name="Phan H.T."/>
            <person name="Tan K.-C."/>
            <person name="Hane J.K."/>
        </authorList>
    </citation>
    <scope>NUCLEOTIDE SEQUENCE [LARGE SCALE GENOMIC DNA]</scope>
    <source>
        <strain evidence="2">SN15 / ATCC MYA-4574 / FGSC 10173)</strain>
    </source>
</reference>